<evidence type="ECO:0000256" key="8">
    <source>
        <dbReference type="SAM" id="Phobius"/>
    </source>
</evidence>
<organism evidence="10 11">
    <name type="scientific">Flagellimonas lutaonensis</name>
    <dbReference type="NCBI Taxonomy" id="516051"/>
    <lineage>
        <taxon>Bacteria</taxon>
        <taxon>Pseudomonadati</taxon>
        <taxon>Bacteroidota</taxon>
        <taxon>Flavobacteriia</taxon>
        <taxon>Flavobacteriales</taxon>
        <taxon>Flavobacteriaceae</taxon>
        <taxon>Flagellimonas</taxon>
    </lineage>
</organism>
<dbReference type="PANTHER" id="PTHR21716">
    <property type="entry name" value="TRANSMEMBRANE PROTEIN"/>
    <property type="match status" value="1"/>
</dbReference>
<evidence type="ECO:0000313" key="11">
    <source>
        <dbReference type="Proteomes" id="UP000032726"/>
    </source>
</evidence>
<feature type="transmembrane region" description="Helical" evidence="8">
    <location>
        <begin position="216"/>
        <end position="238"/>
    </location>
</feature>
<dbReference type="GO" id="GO:0005886">
    <property type="term" value="C:plasma membrane"/>
    <property type="evidence" value="ECO:0007669"/>
    <property type="project" value="UniProtKB-SubCell"/>
</dbReference>
<feature type="transmembrane region" description="Helical" evidence="8">
    <location>
        <begin position="323"/>
        <end position="346"/>
    </location>
</feature>
<feature type="domain" description="CRAL-TRIO" evidence="9">
    <location>
        <begin position="25"/>
        <end position="225"/>
    </location>
</feature>
<keyword evidence="6 8" id="KW-1133">Transmembrane helix</keyword>
<feature type="transmembrane region" description="Helical" evidence="8">
    <location>
        <begin position="244"/>
        <end position="269"/>
    </location>
</feature>
<dbReference type="AlphaFoldDB" id="A0A0D5YVW9"/>
<dbReference type="PROSITE" id="PS50191">
    <property type="entry name" value="CRAL_TRIO"/>
    <property type="match status" value="1"/>
</dbReference>
<feature type="transmembrane region" description="Helical" evidence="8">
    <location>
        <begin position="12"/>
        <end position="32"/>
    </location>
</feature>
<sequence>MNVKPSSNTIANGIVKAVAILAAIYLALLFLYKIRSVLAYLAIAAVVALLGRPIVIFLRQRLKFPNTIAVIATIVFFLGIFVGIIALFVPLINEQSRNLSLLDLEALKADVNTLYLQITDYFGTSAANVNEMIEESDIEKNILEGLNLGFIPDFLNSFMNVLSTLSIGLFSVLFISFFFLKDSKLMQNGLLTFVPDNKESNLTKSIDKINGLLSRYFGGILLQLFILFVIYTVTLLIVGIENAIVIAFLCALFNIIPYVGPIIGGVIMLTLTMTSNLGMDFKSVILPKAGYALIGLVIGQLVDNFFSQPFIFSNSVRSHPLEIFLIIIIAGLLFGIVGMIVAVPGYTAIKVILKEFLAENSFVRKFTKNL</sequence>
<feature type="transmembrane region" description="Helical" evidence="8">
    <location>
        <begin position="70"/>
        <end position="92"/>
    </location>
</feature>
<dbReference type="STRING" id="516051.VC82_2465"/>
<keyword evidence="11" id="KW-1185">Reference proteome</keyword>
<evidence type="ECO:0000259" key="9">
    <source>
        <dbReference type="PROSITE" id="PS50191"/>
    </source>
</evidence>
<keyword evidence="5 8" id="KW-0812">Transmembrane</keyword>
<dbReference type="HOGENOM" id="CLU_031275_8_2_10"/>
<comment type="subcellular location">
    <subcellularLocation>
        <location evidence="1">Cell membrane</location>
        <topology evidence="1">Multi-pass membrane protein</topology>
    </subcellularLocation>
</comment>
<evidence type="ECO:0000256" key="1">
    <source>
        <dbReference type="ARBA" id="ARBA00004651"/>
    </source>
</evidence>
<protein>
    <submittedName>
        <fullName evidence="10">Permease</fullName>
    </submittedName>
</protein>
<comment type="similarity">
    <text evidence="2">Belongs to the autoinducer-2 exporter (AI-2E) (TC 2.A.86) family.</text>
</comment>
<dbReference type="InterPro" id="IPR001251">
    <property type="entry name" value="CRAL-TRIO_dom"/>
</dbReference>
<feature type="transmembrane region" description="Helical" evidence="8">
    <location>
        <begin position="38"/>
        <end position="58"/>
    </location>
</feature>
<dbReference type="RefSeq" id="WP_045802622.1">
    <property type="nucleotide sequence ID" value="NZ_CP011071.1"/>
</dbReference>
<evidence type="ECO:0000256" key="2">
    <source>
        <dbReference type="ARBA" id="ARBA00009773"/>
    </source>
</evidence>
<evidence type="ECO:0000256" key="7">
    <source>
        <dbReference type="ARBA" id="ARBA00023136"/>
    </source>
</evidence>
<evidence type="ECO:0000256" key="6">
    <source>
        <dbReference type="ARBA" id="ARBA00022989"/>
    </source>
</evidence>
<dbReference type="Proteomes" id="UP000032726">
    <property type="component" value="Chromosome"/>
</dbReference>
<dbReference type="Pfam" id="PF01594">
    <property type="entry name" value="AI-2E_transport"/>
    <property type="match status" value="1"/>
</dbReference>
<dbReference type="PANTHER" id="PTHR21716:SF53">
    <property type="entry name" value="PERMEASE PERM-RELATED"/>
    <property type="match status" value="1"/>
</dbReference>
<dbReference type="InterPro" id="IPR002549">
    <property type="entry name" value="AI-2E-like"/>
</dbReference>
<dbReference type="PATRIC" id="fig|516051.4.peg.2529"/>
<evidence type="ECO:0000313" key="10">
    <source>
        <dbReference type="EMBL" id="AKA36041.1"/>
    </source>
</evidence>
<name>A0A0D5YVW9_9FLAO</name>
<reference evidence="10 11" key="1">
    <citation type="submission" date="2015-03" db="EMBL/GenBank/DDBJ databases">
        <title>Complete genome sequence of Muricauda lutaonensis CC-HSB-11T, isolated from a coastal hot spring.</title>
        <authorList>
            <person name="Kim K.M."/>
        </authorList>
    </citation>
    <scope>NUCLEOTIDE SEQUENCE [LARGE SCALE GENOMIC DNA]</scope>
    <source>
        <strain evidence="10 11">CC-HSB-11</strain>
    </source>
</reference>
<keyword evidence="7 8" id="KW-0472">Membrane</keyword>
<proteinExistence type="inferred from homology"/>
<dbReference type="EMBL" id="CP011071">
    <property type="protein sequence ID" value="AKA36041.1"/>
    <property type="molecule type" value="Genomic_DNA"/>
</dbReference>
<evidence type="ECO:0000256" key="4">
    <source>
        <dbReference type="ARBA" id="ARBA00022475"/>
    </source>
</evidence>
<gene>
    <name evidence="10" type="ORF">VC82_2465</name>
</gene>
<feature type="transmembrane region" description="Helical" evidence="8">
    <location>
        <begin position="290"/>
        <end position="311"/>
    </location>
</feature>
<dbReference type="KEGG" id="mlt:VC82_2465"/>
<evidence type="ECO:0000256" key="3">
    <source>
        <dbReference type="ARBA" id="ARBA00022448"/>
    </source>
</evidence>
<evidence type="ECO:0000256" key="5">
    <source>
        <dbReference type="ARBA" id="ARBA00022692"/>
    </source>
</evidence>
<dbReference type="OrthoDB" id="9793390at2"/>
<accession>A0A0D5YVW9</accession>
<keyword evidence="3" id="KW-0813">Transport</keyword>
<feature type="transmembrane region" description="Helical" evidence="8">
    <location>
        <begin position="158"/>
        <end position="180"/>
    </location>
</feature>
<keyword evidence="4" id="KW-1003">Cell membrane</keyword>